<comment type="caution">
    <text evidence="2">The sequence shown here is derived from an EMBL/GenBank/DDBJ whole genome shotgun (WGS) entry which is preliminary data.</text>
</comment>
<dbReference type="InterPro" id="IPR001279">
    <property type="entry name" value="Metallo-B-lactamas"/>
</dbReference>
<feature type="domain" description="Metallo-beta-lactamase" evidence="1">
    <location>
        <begin position="5"/>
        <end position="182"/>
    </location>
</feature>
<dbReference type="InterPro" id="IPR041516">
    <property type="entry name" value="LACTB2_WH"/>
</dbReference>
<dbReference type="Proteomes" id="UP000266649">
    <property type="component" value="Unassembled WGS sequence"/>
</dbReference>
<dbReference type="Pfam" id="PF17778">
    <property type="entry name" value="WHD_BLACT"/>
    <property type="match status" value="1"/>
</dbReference>
<evidence type="ECO:0000313" key="3">
    <source>
        <dbReference type="Proteomes" id="UP000266649"/>
    </source>
</evidence>
<dbReference type="OrthoDB" id="9788263at2"/>
<keyword evidence="3" id="KW-1185">Reference proteome</keyword>
<organism evidence="2 3">
    <name type="scientific">Gemmobacter lutimaris</name>
    <dbReference type="NCBI Taxonomy" id="2306023"/>
    <lineage>
        <taxon>Bacteria</taxon>
        <taxon>Pseudomonadati</taxon>
        <taxon>Pseudomonadota</taxon>
        <taxon>Alphaproteobacteria</taxon>
        <taxon>Rhodobacterales</taxon>
        <taxon>Paracoccaceae</taxon>
        <taxon>Gemmobacter</taxon>
    </lineage>
</organism>
<proteinExistence type="predicted"/>
<name>A0A398BTW4_9RHOB</name>
<dbReference type="SUPFAM" id="SSF56281">
    <property type="entry name" value="Metallo-hydrolase/oxidoreductase"/>
    <property type="match status" value="1"/>
</dbReference>
<evidence type="ECO:0000259" key="1">
    <source>
        <dbReference type="SMART" id="SM00849"/>
    </source>
</evidence>
<reference evidence="2 3" key="1">
    <citation type="submission" date="2018-09" db="EMBL/GenBank/DDBJ databases">
        <title>Gemmobacter lutimaris sp. nov., a marine bacterium isolated from tidal flat.</title>
        <authorList>
            <person name="Lee D.W."/>
            <person name="Yoo Y."/>
            <person name="Kim J.-J."/>
            <person name="Kim B.S."/>
        </authorList>
    </citation>
    <scope>NUCLEOTIDE SEQUENCE [LARGE SCALE GENOMIC DNA]</scope>
    <source>
        <strain evidence="2 3">YJ-T1-11</strain>
    </source>
</reference>
<dbReference type="CDD" id="cd16278">
    <property type="entry name" value="metallo-hydrolase-like_MBL-fold"/>
    <property type="match status" value="1"/>
</dbReference>
<evidence type="ECO:0000313" key="2">
    <source>
        <dbReference type="EMBL" id="RID90733.1"/>
    </source>
</evidence>
<dbReference type="SMART" id="SM00849">
    <property type="entry name" value="Lactamase_B"/>
    <property type="match status" value="1"/>
</dbReference>
<dbReference type="EMBL" id="QXXQ01000011">
    <property type="protein sequence ID" value="RID90733.1"/>
    <property type="molecule type" value="Genomic_DNA"/>
</dbReference>
<dbReference type="InterPro" id="IPR050662">
    <property type="entry name" value="Sec-metab_biosynth-thioest"/>
</dbReference>
<accession>A0A398BTW4</accession>
<dbReference type="AlphaFoldDB" id="A0A398BTW4"/>
<dbReference type="PANTHER" id="PTHR23131">
    <property type="entry name" value="ENDORIBONUCLEASE LACTB2"/>
    <property type="match status" value="1"/>
</dbReference>
<dbReference type="PANTHER" id="PTHR23131:SF0">
    <property type="entry name" value="ENDORIBONUCLEASE LACTB2"/>
    <property type="match status" value="1"/>
</dbReference>
<dbReference type="Gene3D" id="1.10.10.10">
    <property type="entry name" value="Winged helix-like DNA-binding domain superfamily/Winged helix DNA-binding domain"/>
    <property type="match status" value="1"/>
</dbReference>
<dbReference type="InterPro" id="IPR036388">
    <property type="entry name" value="WH-like_DNA-bd_sf"/>
</dbReference>
<dbReference type="Gene3D" id="3.60.15.10">
    <property type="entry name" value="Ribonuclease Z/Hydroxyacylglutathione hydrolase-like"/>
    <property type="match status" value="1"/>
</dbReference>
<dbReference type="GO" id="GO:0016787">
    <property type="term" value="F:hydrolase activity"/>
    <property type="evidence" value="ECO:0007669"/>
    <property type="project" value="UniProtKB-KW"/>
</dbReference>
<dbReference type="InterPro" id="IPR036866">
    <property type="entry name" value="RibonucZ/Hydroxyglut_hydro"/>
</dbReference>
<keyword evidence="2" id="KW-0378">Hydrolase</keyword>
<dbReference type="Pfam" id="PF00753">
    <property type="entry name" value="Lactamase_B"/>
    <property type="match status" value="1"/>
</dbReference>
<sequence length="269" mass="28097">MTHWGTNTYIVGEGAVAVIDPGPALPAHLAAILAALAPGERISHILVTHPHLDHSPLARPLAEATGAPVLGFGPAGSGISSRMAGIEGLGGGEGIDTSFTPDVRLADGDVIEGPGWHLKALHTPGHMAGHMAFALGDLLFTGDHVMGWAPSLVSPPEGDMTDYMASLDRLAGHRWRRFLSAHGLPMDDPATRLAELTTHRRTREAAILAALTHGPADLGTLTARVYTDVAPALLPAARRNLLAHLIDLFHGKKIAAQGAPLPSARFSLP</sequence>
<protein>
    <submittedName>
        <fullName evidence="2">MBL fold metallo-hydrolase</fullName>
    </submittedName>
</protein>
<gene>
    <name evidence="2" type="ORF">D2N39_16940</name>
</gene>